<sequence length="555" mass="65950">MVLQSRGDNKLAKKSFFLDLDQDQEEYNVGQGGFDLAFGMNGTMKASIGYFTLNQVEIYFNQSTNSTEKLRQSLEFTKCDNRYFNFPNQDKVKLLIRCNYLIKNNNCSSKEDIETYFNQQKFNLAFVNQYFDFSNFTDPVQKFIDDAMFFQPEMDSWKAANIYISPNQAELYDDIVTNTREYSDNLIETDGILCTYYIRMDKQYDIYSRQQLYRIQLDTFRIYGLSDLLGDIGGFKESLYLIGMFLVGFIQEKLFFSSLLKNVYQVEQYSKQPQEDSQLVIDDESSLNTQNYNIVQQRPSDQKETVYNFKNRKKMLRAFKLKKQEEKMANEKKADYYQTNLLQLNKNEKESMLDMIMNRQRFNYSLTDLFNYLLRLGCCTKNKYLMMRKSMKKHALFGKGQEKLQDELDCVTLLKSIRSLKLLVQVFMNENQKMLLRFQRRMILDSESTSTDSDRNDLDTLKLFESKSYELRGTIKRKLLVQTIQHFKIIQFKMLILLKMCIKQVEKDLHTSNWDHKDLEQLKLRQTSGEKLDDFEVLKYINEEELDVTEFGKQE</sequence>
<dbReference type="GO" id="GO:0005634">
    <property type="term" value="C:nucleus"/>
    <property type="evidence" value="ECO:0007669"/>
    <property type="project" value="TreeGrafter"/>
</dbReference>
<name>A0A078ADA5_STYLE</name>
<keyword evidence="2" id="KW-1185">Reference proteome</keyword>
<dbReference type="GO" id="GO:0007131">
    <property type="term" value="P:reciprocal meiotic recombination"/>
    <property type="evidence" value="ECO:0007669"/>
    <property type="project" value="TreeGrafter"/>
</dbReference>
<dbReference type="PANTHER" id="PTHR31398">
    <property type="entry name" value="MEIOTIC NUCLEAR DIVISION PROTEIN 1 HOMOLOG"/>
    <property type="match status" value="1"/>
</dbReference>
<dbReference type="Proteomes" id="UP000039865">
    <property type="component" value="Unassembled WGS sequence"/>
</dbReference>
<proteinExistence type="predicted"/>
<dbReference type="OrthoDB" id="324794at2759"/>
<dbReference type="EMBL" id="CCKQ01008754">
    <property type="protein sequence ID" value="CDW80220.1"/>
    <property type="molecule type" value="Genomic_DNA"/>
</dbReference>
<dbReference type="PANTHER" id="PTHR31398:SF0">
    <property type="entry name" value="MEIOTIC NUCLEAR DIVISION PROTEIN 1 HOMOLOG"/>
    <property type="match status" value="1"/>
</dbReference>
<protein>
    <submittedName>
        <fullName evidence="1">Uncharacterized protein</fullName>
    </submittedName>
</protein>
<organism evidence="1 2">
    <name type="scientific">Stylonychia lemnae</name>
    <name type="common">Ciliate</name>
    <dbReference type="NCBI Taxonomy" id="5949"/>
    <lineage>
        <taxon>Eukaryota</taxon>
        <taxon>Sar</taxon>
        <taxon>Alveolata</taxon>
        <taxon>Ciliophora</taxon>
        <taxon>Intramacronucleata</taxon>
        <taxon>Spirotrichea</taxon>
        <taxon>Stichotrichia</taxon>
        <taxon>Sporadotrichida</taxon>
        <taxon>Oxytrichidae</taxon>
        <taxon>Stylonychinae</taxon>
        <taxon>Stylonychia</taxon>
    </lineage>
</organism>
<reference evidence="1 2" key="1">
    <citation type="submission" date="2014-06" db="EMBL/GenBank/DDBJ databases">
        <authorList>
            <person name="Swart Estienne"/>
        </authorList>
    </citation>
    <scope>NUCLEOTIDE SEQUENCE [LARGE SCALE GENOMIC DNA]</scope>
    <source>
        <strain evidence="1 2">130c</strain>
    </source>
</reference>
<evidence type="ECO:0000313" key="1">
    <source>
        <dbReference type="EMBL" id="CDW80220.1"/>
    </source>
</evidence>
<gene>
    <name evidence="1" type="primary">Contig16427.g17493</name>
    <name evidence="1" type="ORF">STYLEM_9216</name>
</gene>
<evidence type="ECO:0000313" key="2">
    <source>
        <dbReference type="Proteomes" id="UP000039865"/>
    </source>
</evidence>
<dbReference type="InParanoid" id="A0A078ADA5"/>
<accession>A0A078ADA5</accession>
<dbReference type="AlphaFoldDB" id="A0A078ADA5"/>